<dbReference type="InterPro" id="IPR015421">
    <property type="entry name" value="PyrdxlP-dep_Trfase_major"/>
</dbReference>
<dbReference type="InterPro" id="IPR015424">
    <property type="entry name" value="PyrdxlP-dep_Trfase"/>
</dbReference>
<reference evidence="6 7" key="1">
    <citation type="submission" date="2024-08" db="EMBL/GenBank/DDBJ databases">
        <authorList>
            <person name="Ishaq N."/>
        </authorList>
    </citation>
    <scope>NUCLEOTIDE SEQUENCE [LARGE SCALE GENOMIC DNA]</scope>
    <source>
        <strain evidence="6 7">JCM 30400</strain>
    </source>
</reference>
<dbReference type="Gene3D" id="3.40.640.10">
    <property type="entry name" value="Type I PLP-dependent aspartate aminotransferase-like (Major domain)"/>
    <property type="match status" value="1"/>
</dbReference>
<dbReference type="GO" id="GO:0008483">
    <property type="term" value="F:transaminase activity"/>
    <property type="evidence" value="ECO:0007669"/>
    <property type="project" value="UniProtKB-KW"/>
</dbReference>
<organism evidence="6 7">
    <name type="scientific">Microbulbifer echini</name>
    <dbReference type="NCBI Taxonomy" id="1529067"/>
    <lineage>
        <taxon>Bacteria</taxon>
        <taxon>Pseudomonadati</taxon>
        <taxon>Pseudomonadota</taxon>
        <taxon>Gammaproteobacteria</taxon>
        <taxon>Cellvibrionales</taxon>
        <taxon>Microbulbiferaceae</taxon>
        <taxon>Microbulbifer</taxon>
    </lineage>
</organism>
<dbReference type="RefSeq" id="WP_371842902.1">
    <property type="nucleotide sequence ID" value="NZ_JBGMEL010000004.1"/>
</dbReference>
<keyword evidence="3" id="KW-0808">Transferase</keyword>
<dbReference type="InterPro" id="IPR005814">
    <property type="entry name" value="Aminotrans_3"/>
</dbReference>
<evidence type="ECO:0000256" key="1">
    <source>
        <dbReference type="ARBA" id="ARBA00001933"/>
    </source>
</evidence>
<dbReference type="SUPFAM" id="SSF53383">
    <property type="entry name" value="PLP-dependent transferases"/>
    <property type="match status" value="1"/>
</dbReference>
<protein>
    <submittedName>
        <fullName evidence="6">Aspartate aminotransferase family protein</fullName>
    </submittedName>
</protein>
<dbReference type="Pfam" id="PF00202">
    <property type="entry name" value="Aminotran_3"/>
    <property type="match status" value="1"/>
</dbReference>
<comment type="similarity">
    <text evidence="5">Belongs to the class-III pyridoxal-phosphate-dependent aminotransferase family.</text>
</comment>
<keyword evidence="2 6" id="KW-0032">Aminotransferase</keyword>
<dbReference type="Gene3D" id="3.90.1150.10">
    <property type="entry name" value="Aspartate Aminotransferase, domain 1"/>
    <property type="match status" value="1"/>
</dbReference>
<accession>A0ABV4NLF5</accession>
<evidence type="ECO:0000256" key="3">
    <source>
        <dbReference type="ARBA" id="ARBA00022679"/>
    </source>
</evidence>
<dbReference type="CDD" id="cd00610">
    <property type="entry name" value="OAT_like"/>
    <property type="match status" value="1"/>
</dbReference>
<name>A0ABV4NLF5_9GAMM</name>
<evidence type="ECO:0000313" key="6">
    <source>
        <dbReference type="EMBL" id="MFA0790019.1"/>
    </source>
</evidence>
<dbReference type="PANTHER" id="PTHR42684:SF1">
    <property type="entry name" value="BETA-ALANINE--PYRUVATE AMINOTRANSFERASE"/>
    <property type="match status" value="1"/>
</dbReference>
<evidence type="ECO:0000256" key="2">
    <source>
        <dbReference type="ARBA" id="ARBA00022576"/>
    </source>
</evidence>
<dbReference type="PANTHER" id="PTHR42684">
    <property type="entry name" value="ADENOSYLMETHIONINE-8-AMINO-7-OXONONANOATE AMINOTRANSFERASE"/>
    <property type="match status" value="1"/>
</dbReference>
<dbReference type="PROSITE" id="PS00600">
    <property type="entry name" value="AA_TRANSFER_CLASS_3"/>
    <property type="match status" value="1"/>
</dbReference>
<gene>
    <name evidence="6" type="ORF">ACCI51_05625</name>
</gene>
<dbReference type="InterPro" id="IPR049704">
    <property type="entry name" value="Aminotrans_3_PPA_site"/>
</dbReference>
<evidence type="ECO:0000256" key="4">
    <source>
        <dbReference type="ARBA" id="ARBA00022898"/>
    </source>
</evidence>
<proteinExistence type="inferred from homology"/>
<comment type="caution">
    <text evidence="6">The sequence shown here is derived from an EMBL/GenBank/DDBJ whole genome shotgun (WGS) entry which is preliminary data.</text>
</comment>
<evidence type="ECO:0000256" key="5">
    <source>
        <dbReference type="RuleBase" id="RU003560"/>
    </source>
</evidence>
<keyword evidence="4 5" id="KW-0663">Pyridoxal phosphate</keyword>
<evidence type="ECO:0000313" key="7">
    <source>
        <dbReference type="Proteomes" id="UP001569414"/>
    </source>
</evidence>
<dbReference type="Proteomes" id="UP001569414">
    <property type="component" value="Unassembled WGS sequence"/>
</dbReference>
<dbReference type="EMBL" id="JBGMEL010000004">
    <property type="protein sequence ID" value="MFA0790019.1"/>
    <property type="molecule type" value="Genomic_DNA"/>
</dbReference>
<sequence length="446" mass="48522">MNDKLAGLTQTQLDAHWMPYTGNRQFKRDPRIITAADGCYYTSADGRPIFDGLSGLWTCGAGHNRKDIAKAISQQLAKLDYAPAFQFGHPSSFALAERITQLMPEGLNRVFFTNSGSDAVETSLKIARAYWRKKGLASKTKLIGRSKGYHGVNFGGVSVGGIGANRAIFGPALSTSHLPHTLLSENRFSRGQPECGAHLAEALLDIIDLHDASNIAAVIIEPMAGSAGVLPPPEGYLQRLRDICEQHQILLIFDEVITAFGRLGSATGAEIFGVVPDILNTAKQLTNGVIPMGAVVVQQEIYESFLQQGGPDYQLELPHGYTYSAHPVACAAALATLDILERDNLFKRSAELAYILEDYIHQLRNLPLIYDIRNCGLAAALTIESAPGEPLLRPFLIALKMWDKGFYIRYSGNTLQLGVPFISRSEEIDGLINALAESILEVANGQ</sequence>
<dbReference type="InterPro" id="IPR015422">
    <property type="entry name" value="PyrdxlP-dep_Trfase_small"/>
</dbReference>
<comment type="cofactor">
    <cofactor evidence="1">
        <name>pyridoxal 5'-phosphate</name>
        <dbReference type="ChEBI" id="CHEBI:597326"/>
    </cofactor>
</comment>
<keyword evidence="7" id="KW-1185">Reference proteome</keyword>